<keyword evidence="4" id="KW-1185">Reference proteome</keyword>
<keyword evidence="2" id="KW-1133">Transmembrane helix</keyword>
<proteinExistence type="predicted"/>
<organism evidence="3 4">
    <name type="scientific">Trichocladium antarcticum</name>
    <dbReference type="NCBI Taxonomy" id="1450529"/>
    <lineage>
        <taxon>Eukaryota</taxon>
        <taxon>Fungi</taxon>
        <taxon>Dikarya</taxon>
        <taxon>Ascomycota</taxon>
        <taxon>Pezizomycotina</taxon>
        <taxon>Sordariomycetes</taxon>
        <taxon>Sordariomycetidae</taxon>
        <taxon>Sordariales</taxon>
        <taxon>Chaetomiaceae</taxon>
        <taxon>Trichocladium</taxon>
    </lineage>
</organism>
<evidence type="ECO:0000256" key="1">
    <source>
        <dbReference type="SAM" id="MobiDB-lite"/>
    </source>
</evidence>
<feature type="compositionally biased region" description="Acidic residues" evidence="1">
    <location>
        <begin position="71"/>
        <end position="80"/>
    </location>
</feature>
<evidence type="ECO:0000313" key="4">
    <source>
        <dbReference type="Proteomes" id="UP001304895"/>
    </source>
</evidence>
<sequence>MAPAVPMVVMLLMVVVVVVGVVASRPRPRPRPRHGPGADRHRHRVVVPPLAADVGGHGALAAAGLGAGADDPPDEEDAEDGADHDAGDGTAAEARVGCAAYGSGGLGFDENCCGRVLAGEEAAEAKGESAGW</sequence>
<feature type="region of interest" description="Disordered" evidence="1">
    <location>
        <begin position="25"/>
        <end position="44"/>
    </location>
</feature>
<keyword evidence="2" id="KW-0472">Membrane</keyword>
<feature type="transmembrane region" description="Helical" evidence="2">
    <location>
        <begin position="6"/>
        <end position="24"/>
    </location>
</feature>
<name>A0AAN6UH00_9PEZI</name>
<evidence type="ECO:0000256" key="2">
    <source>
        <dbReference type="SAM" id="Phobius"/>
    </source>
</evidence>
<feature type="compositionally biased region" description="Basic residues" evidence="1">
    <location>
        <begin position="26"/>
        <end position="44"/>
    </location>
</feature>
<feature type="region of interest" description="Disordered" evidence="1">
    <location>
        <begin position="61"/>
        <end position="89"/>
    </location>
</feature>
<dbReference type="EMBL" id="MU853416">
    <property type="protein sequence ID" value="KAK4132643.1"/>
    <property type="molecule type" value="Genomic_DNA"/>
</dbReference>
<dbReference type="AlphaFoldDB" id="A0AAN6UH00"/>
<evidence type="ECO:0000313" key="3">
    <source>
        <dbReference type="EMBL" id="KAK4132643.1"/>
    </source>
</evidence>
<reference evidence="3" key="2">
    <citation type="submission" date="2023-05" db="EMBL/GenBank/DDBJ databases">
        <authorList>
            <consortium name="Lawrence Berkeley National Laboratory"/>
            <person name="Steindorff A."/>
            <person name="Hensen N."/>
            <person name="Bonometti L."/>
            <person name="Westerberg I."/>
            <person name="Brannstrom I.O."/>
            <person name="Guillou S."/>
            <person name="Cros-Aarteil S."/>
            <person name="Calhoun S."/>
            <person name="Haridas S."/>
            <person name="Kuo A."/>
            <person name="Mondo S."/>
            <person name="Pangilinan J."/>
            <person name="Riley R."/>
            <person name="Labutti K."/>
            <person name="Andreopoulos B."/>
            <person name="Lipzen A."/>
            <person name="Chen C."/>
            <person name="Yanf M."/>
            <person name="Daum C."/>
            <person name="Ng V."/>
            <person name="Clum A."/>
            <person name="Ohm R."/>
            <person name="Martin F."/>
            <person name="Silar P."/>
            <person name="Natvig D."/>
            <person name="Lalanne C."/>
            <person name="Gautier V."/>
            <person name="Ament-Velasquez S.L."/>
            <person name="Kruys A."/>
            <person name="Hutchinson M.I."/>
            <person name="Powell A.J."/>
            <person name="Barry K."/>
            <person name="Miller A.N."/>
            <person name="Grigoriev I.V."/>
            <person name="Debuchy R."/>
            <person name="Gladieux P."/>
            <person name="Thoren M.H."/>
            <person name="Johannesson H."/>
        </authorList>
    </citation>
    <scope>NUCLEOTIDE SEQUENCE</scope>
    <source>
        <strain evidence="3">CBS 123565</strain>
    </source>
</reference>
<gene>
    <name evidence="3" type="ORF">BT67DRAFT_443543</name>
</gene>
<protein>
    <submittedName>
        <fullName evidence="3">Uncharacterized protein</fullName>
    </submittedName>
</protein>
<dbReference type="Proteomes" id="UP001304895">
    <property type="component" value="Unassembled WGS sequence"/>
</dbReference>
<comment type="caution">
    <text evidence="3">The sequence shown here is derived from an EMBL/GenBank/DDBJ whole genome shotgun (WGS) entry which is preliminary data.</text>
</comment>
<reference evidence="3" key="1">
    <citation type="journal article" date="2023" name="Mol. Phylogenet. Evol.">
        <title>Genome-scale phylogeny and comparative genomics of the fungal order Sordariales.</title>
        <authorList>
            <person name="Hensen N."/>
            <person name="Bonometti L."/>
            <person name="Westerberg I."/>
            <person name="Brannstrom I.O."/>
            <person name="Guillou S."/>
            <person name="Cros-Aarteil S."/>
            <person name="Calhoun S."/>
            <person name="Haridas S."/>
            <person name="Kuo A."/>
            <person name="Mondo S."/>
            <person name="Pangilinan J."/>
            <person name="Riley R."/>
            <person name="LaButti K."/>
            <person name="Andreopoulos B."/>
            <person name="Lipzen A."/>
            <person name="Chen C."/>
            <person name="Yan M."/>
            <person name="Daum C."/>
            <person name="Ng V."/>
            <person name="Clum A."/>
            <person name="Steindorff A."/>
            <person name="Ohm R.A."/>
            <person name="Martin F."/>
            <person name="Silar P."/>
            <person name="Natvig D.O."/>
            <person name="Lalanne C."/>
            <person name="Gautier V."/>
            <person name="Ament-Velasquez S.L."/>
            <person name="Kruys A."/>
            <person name="Hutchinson M.I."/>
            <person name="Powell A.J."/>
            <person name="Barry K."/>
            <person name="Miller A.N."/>
            <person name="Grigoriev I.V."/>
            <person name="Debuchy R."/>
            <person name="Gladieux P."/>
            <person name="Hiltunen Thoren M."/>
            <person name="Johannesson H."/>
        </authorList>
    </citation>
    <scope>NUCLEOTIDE SEQUENCE</scope>
    <source>
        <strain evidence="3">CBS 123565</strain>
    </source>
</reference>
<keyword evidence="2" id="KW-0812">Transmembrane</keyword>
<accession>A0AAN6UH00</accession>
<feature type="compositionally biased region" description="Low complexity" evidence="1">
    <location>
        <begin position="61"/>
        <end position="70"/>
    </location>
</feature>